<organism evidence="2 3">
    <name type="scientific">Cocos nucifera</name>
    <name type="common">Coconut palm</name>
    <dbReference type="NCBI Taxonomy" id="13894"/>
    <lineage>
        <taxon>Eukaryota</taxon>
        <taxon>Viridiplantae</taxon>
        <taxon>Streptophyta</taxon>
        <taxon>Embryophyta</taxon>
        <taxon>Tracheophyta</taxon>
        <taxon>Spermatophyta</taxon>
        <taxon>Magnoliopsida</taxon>
        <taxon>Liliopsida</taxon>
        <taxon>Arecaceae</taxon>
        <taxon>Arecoideae</taxon>
        <taxon>Cocoseae</taxon>
        <taxon>Attaleinae</taxon>
        <taxon>Cocos</taxon>
    </lineage>
</organism>
<feature type="domain" description="Peptide N-acetyl-beta-D-glucosaminyl asparaginase amidase A N-terminal" evidence="1">
    <location>
        <begin position="549"/>
        <end position="872"/>
    </location>
</feature>
<dbReference type="InterPro" id="IPR056948">
    <property type="entry name" value="PNGaseA_N"/>
</dbReference>
<name>A0A8K0I622_COCNU</name>
<dbReference type="EMBL" id="CM017875">
    <property type="protein sequence ID" value="KAG1338053.1"/>
    <property type="molecule type" value="Genomic_DNA"/>
</dbReference>
<reference evidence="2" key="2">
    <citation type="submission" date="2019-07" db="EMBL/GenBank/DDBJ databases">
        <authorList>
            <person name="Yang Y."/>
            <person name="Bocs S."/>
            <person name="Baudouin L."/>
        </authorList>
    </citation>
    <scope>NUCLEOTIDE SEQUENCE</scope>
    <source>
        <tissue evidence="2">Spear leaf of Hainan Tall coconut</tissue>
    </source>
</reference>
<evidence type="ECO:0000313" key="2">
    <source>
        <dbReference type="EMBL" id="KAG1338053.1"/>
    </source>
</evidence>
<reference evidence="2" key="1">
    <citation type="journal article" date="2017" name="Gigascience">
        <title>The genome draft of coconut (Cocos nucifera).</title>
        <authorList>
            <person name="Xiao Y."/>
            <person name="Xu P."/>
            <person name="Fan H."/>
            <person name="Baudouin L."/>
            <person name="Xia W."/>
            <person name="Bocs S."/>
            <person name="Xu J."/>
            <person name="Li Q."/>
            <person name="Guo A."/>
            <person name="Zhou L."/>
            <person name="Li J."/>
            <person name="Wu Y."/>
            <person name="Ma Z."/>
            <person name="Armero A."/>
            <person name="Issali A.E."/>
            <person name="Liu N."/>
            <person name="Peng M."/>
            <person name="Yang Y."/>
        </authorList>
    </citation>
    <scope>NUCLEOTIDE SEQUENCE</scope>
    <source>
        <tissue evidence="2">Spear leaf of Hainan Tall coconut</tissue>
    </source>
</reference>
<keyword evidence="3" id="KW-1185">Reference proteome</keyword>
<proteinExistence type="predicted"/>
<feature type="domain" description="Peptide N-acetyl-beta-D-glucosaminyl asparaginase amidase A N-terminal" evidence="1">
    <location>
        <begin position="19"/>
        <end position="366"/>
    </location>
</feature>
<evidence type="ECO:0000313" key="3">
    <source>
        <dbReference type="Proteomes" id="UP000797356"/>
    </source>
</evidence>
<comment type="caution">
    <text evidence="2">The sequence shown here is derived from an EMBL/GenBank/DDBJ whole genome shotgun (WGS) entry which is preliminary data.</text>
</comment>
<dbReference type="OrthoDB" id="1612078at2759"/>
<dbReference type="AlphaFoldDB" id="A0A8K0I622"/>
<dbReference type="Proteomes" id="UP000797356">
    <property type="component" value="Chromosome 4"/>
</dbReference>
<dbReference type="PANTHER" id="PTHR31104">
    <property type="entry name" value="PEPTIDE-N4-(N-ACETYL-BETA-GLUCOSAMINYL)ASPARAGINE AMIDASE A PROTEIN"/>
    <property type="match status" value="1"/>
</dbReference>
<dbReference type="InterPro" id="IPR021102">
    <property type="entry name" value="PNGase_A"/>
</dbReference>
<accession>A0A8K0I622</accession>
<gene>
    <name evidence="2" type="ORF">COCNU_04G003590</name>
</gene>
<sequence length="1071" mass="117697">MTLEYMDPTLPPLIPTVNPKCSFVVLREDFACTLGFPPASVDYSPPPDCPAPWSRVILELSASASDVQMDRIAAIWVDGAEILRTSTPLPMAPGVFWRVRKDVTRYTALLRSATTFSMMLENSNATLPGVYSVNVSLHFYRGALSDDAGRNPSLKLPTSAHTNEQLGSRRLSAHPTIKGLYREPADLIIPISNELGDCGPGYWFKIHNESDVQLTTVLIPNNTYRAVLEIYVSHHGDDEYWYANPLRMNGPRGGLMSPSSKANGGFRQVVVTIDKRFAGAVVPFPVIYPGSINPFFWAPVAAIGAYDHPSYDLDLTPFVGKLLDGPEHHFGLTVRDSQPYWLVSANLHLWLDAWSDGVEGALVRYKVPPLKLSRQADWRERDGKSSIDGQVIIRFSGWVSSSKGNITTSVKQRLKFKSRVEVHRRGSIKQASMEVKSRTNVRTEKNHKVIGRVQVETEAPLLMETMSSNGGGGSVFEKTKMYHELQETTSVAVGKEVAYSTMTDRQDSEGSALMEDGVAMWGSGDTKSTYKFRDDKACYLRTVVMVGGRRDFADTVGSPPATANYTQPPDCPAPWTRVVLELSLSVSNVQRDRVAAVWVNGAEVLRTTTPLSTSPGGAFWKVHKDVTRYTTLLRHYGDAGTLTMRLENSNIASSPGVFSANVSLHFYRGAVPIARPAAIGTAHPTVKGLYREPADLIIPISCEKGAEGGGFWLLVNNDSHVPAASVTIPRNTYRAVIEIFSSYHADDEFWYTNPLRSSFQGDLGASRANGGFRQLYATVDGKFVGGHIPFAVIYPGSLNPYFWSPVTAIGAFDIPSYDLDITPFLGLLLDGQPHEIGLGVKDSQPYWLLSGNLHLWVDAWSDVVEAGLVEYSSPPLKINRHAEWRNLDGQSEVDAEGLIRFSGWVSSSKGNITTTVRQKVKFKSQVEVQNRGAVKHVEMMNKERTTVGLAKGHQAMGRVQLFIEAPLQVQTSSVNAVGGAVFQKTRMYHQLQEILNLNENMAVSTSSLTDRQDAEGSVLMHDGEPVWGSGSTRSSYKYRDENTCYLRTVNAAGGVVKFDVASPQCSAVAVA</sequence>
<evidence type="ECO:0000259" key="1">
    <source>
        <dbReference type="Pfam" id="PF12222"/>
    </source>
</evidence>
<dbReference type="Pfam" id="PF12222">
    <property type="entry name" value="PNGaseA"/>
    <property type="match status" value="2"/>
</dbReference>
<protein>
    <submittedName>
        <fullName evidence="2">Putative Peptide-N4-(N-acetyl-beta-glucosaminyl)asparagine amidase A</fullName>
    </submittedName>
</protein>